<gene>
    <name evidence="2" type="ORF">BACCAP_03065</name>
</gene>
<proteinExistence type="predicted"/>
<evidence type="ECO:0000313" key="3">
    <source>
        <dbReference type="Proteomes" id="UP000003639"/>
    </source>
</evidence>
<dbReference type="AlphaFoldDB" id="A6NXW9"/>
<organism evidence="2 3">
    <name type="scientific">Pseudoflavonifractor capillosus ATCC 29799</name>
    <dbReference type="NCBI Taxonomy" id="411467"/>
    <lineage>
        <taxon>Bacteria</taxon>
        <taxon>Bacillati</taxon>
        <taxon>Bacillota</taxon>
        <taxon>Clostridia</taxon>
        <taxon>Eubacteriales</taxon>
        <taxon>Oscillospiraceae</taxon>
        <taxon>Pseudoflavonifractor</taxon>
    </lineage>
</organism>
<dbReference type="OrthoDB" id="9892669at2"/>
<keyword evidence="1" id="KW-0472">Membrane</keyword>
<feature type="transmembrane region" description="Helical" evidence="1">
    <location>
        <begin position="121"/>
        <end position="142"/>
    </location>
</feature>
<reference evidence="2 3" key="1">
    <citation type="submission" date="2007-04" db="EMBL/GenBank/DDBJ databases">
        <authorList>
            <person name="Fulton L."/>
            <person name="Clifton S."/>
            <person name="Fulton B."/>
            <person name="Xu J."/>
            <person name="Minx P."/>
            <person name="Pepin K.H."/>
            <person name="Johnson M."/>
            <person name="Thiruvilangam P."/>
            <person name="Bhonagiri V."/>
            <person name="Nash W.E."/>
            <person name="Mardis E.R."/>
            <person name="Wilson R.K."/>
        </authorList>
    </citation>
    <scope>NUCLEOTIDE SEQUENCE [LARGE SCALE GENOMIC DNA]</scope>
    <source>
        <strain evidence="2 3">ATCC 29799</strain>
    </source>
</reference>
<name>A6NXW9_9FIRM</name>
<reference evidence="2 3" key="2">
    <citation type="submission" date="2007-06" db="EMBL/GenBank/DDBJ databases">
        <title>Draft genome sequence of Pseudoflavonifractor capillosus ATCC 29799.</title>
        <authorList>
            <person name="Sudarsanam P."/>
            <person name="Ley R."/>
            <person name="Guruge J."/>
            <person name="Turnbaugh P.J."/>
            <person name="Mahowald M."/>
            <person name="Liep D."/>
            <person name="Gordon J."/>
        </authorList>
    </citation>
    <scope>NUCLEOTIDE SEQUENCE [LARGE SCALE GENOMIC DNA]</scope>
    <source>
        <strain evidence="2 3">ATCC 29799</strain>
    </source>
</reference>
<keyword evidence="1" id="KW-0812">Transmembrane</keyword>
<dbReference type="Proteomes" id="UP000003639">
    <property type="component" value="Unassembled WGS sequence"/>
</dbReference>
<feature type="transmembrane region" description="Helical" evidence="1">
    <location>
        <begin position="9"/>
        <end position="27"/>
    </location>
</feature>
<keyword evidence="3" id="KW-1185">Reference proteome</keyword>
<accession>A6NXW9</accession>
<dbReference type="STRING" id="411467.BACCAP_03065"/>
<keyword evidence="1" id="KW-1133">Transmembrane helix</keyword>
<feature type="transmembrane region" description="Helical" evidence="1">
    <location>
        <begin position="74"/>
        <end position="101"/>
    </location>
</feature>
<evidence type="ECO:0000256" key="1">
    <source>
        <dbReference type="SAM" id="Phobius"/>
    </source>
</evidence>
<evidence type="ECO:0000313" key="2">
    <source>
        <dbReference type="EMBL" id="EDM99139.1"/>
    </source>
</evidence>
<protein>
    <submittedName>
        <fullName evidence="2">Uncharacterized protein</fullName>
    </submittedName>
</protein>
<dbReference type="RefSeq" id="WP_006573576.1">
    <property type="nucleotide sequence ID" value="NZ_AAXG02000028.1"/>
</dbReference>
<comment type="caution">
    <text evidence="2">The sequence shown here is derived from an EMBL/GenBank/DDBJ whole genome shotgun (WGS) entry which is preliminary data.</text>
</comment>
<feature type="transmembrane region" description="Helical" evidence="1">
    <location>
        <begin position="33"/>
        <end position="53"/>
    </location>
</feature>
<sequence>MYKRHKRQILLCVIVTTAAAFMFDLSFEPIAEIAVTVASIAMGVYIAAVSALLGSQYAKELKETPDKEQPTKTLLGVLAGYFRYAGISCILLIVVSCLFLIPSNISFSPLLLKAGGAVSYGLFSSNILLLWLILLFLVNSLGKSVK</sequence>
<dbReference type="EMBL" id="AAXG02000028">
    <property type="protein sequence ID" value="EDM99139.1"/>
    <property type="molecule type" value="Genomic_DNA"/>
</dbReference>